<dbReference type="Proteomes" id="UP000620550">
    <property type="component" value="Unassembled WGS sequence"/>
</dbReference>
<comment type="caution">
    <text evidence="1">The sequence shown here is derived from an EMBL/GenBank/DDBJ whole genome shotgun (WGS) entry which is preliminary data.</text>
</comment>
<name>A0ABQ3HUJ8_9SPHI</name>
<evidence type="ECO:0000313" key="1">
    <source>
        <dbReference type="EMBL" id="GHE29293.1"/>
    </source>
</evidence>
<sequence>MPDWKDMMPLYTKKAIAKLRTTFKMKYFVMGYLVSGRIDYPLADKEKIDNAGDYIAKDDKNN</sequence>
<evidence type="ECO:0000313" key="2">
    <source>
        <dbReference type="Proteomes" id="UP000620550"/>
    </source>
</evidence>
<organism evidence="1 2">
    <name type="scientific">Sphingobacterium griseoflavum</name>
    <dbReference type="NCBI Taxonomy" id="1474952"/>
    <lineage>
        <taxon>Bacteria</taxon>
        <taxon>Pseudomonadati</taxon>
        <taxon>Bacteroidota</taxon>
        <taxon>Sphingobacteriia</taxon>
        <taxon>Sphingobacteriales</taxon>
        <taxon>Sphingobacteriaceae</taxon>
        <taxon>Sphingobacterium</taxon>
    </lineage>
</organism>
<keyword evidence="2" id="KW-1185">Reference proteome</keyword>
<proteinExistence type="predicted"/>
<dbReference type="EMBL" id="BNAF01000003">
    <property type="protein sequence ID" value="GHE29293.1"/>
    <property type="molecule type" value="Genomic_DNA"/>
</dbReference>
<accession>A0ABQ3HUJ8</accession>
<protein>
    <submittedName>
        <fullName evidence="1">Uncharacterized protein</fullName>
    </submittedName>
</protein>
<reference evidence="2" key="1">
    <citation type="journal article" date="2019" name="Int. J. Syst. Evol. Microbiol.">
        <title>The Global Catalogue of Microorganisms (GCM) 10K type strain sequencing project: providing services to taxonomists for standard genome sequencing and annotation.</title>
        <authorList>
            <consortium name="The Broad Institute Genomics Platform"/>
            <consortium name="The Broad Institute Genome Sequencing Center for Infectious Disease"/>
            <person name="Wu L."/>
            <person name="Ma J."/>
        </authorList>
    </citation>
    <scope>NUCLEOTIDE SEQUENCE [LARGE SCALE GENOMIC DNA]</scope>
    <source>
        <strain evidence="2">CGMCC 1.12966</strain>
    </source>
</reference>
<gene>
    <name evidence="1" type="ORF">GCM10017764_10060</name>
</gene>